<evidence type="ECO:0000313" key="2">
    <source>
        <dbReference type="EMBL" id="KAI5331408.1"/>
    </source>
</evidence>
<comment type="caution">
    <text evidence="2">The sequence shown here is derived from an EMBL/GenBank/DDBJ whole genome shotgun (WGS) entry which is preliminary data.</text>
</comment>
<evidence type="ECO:0000256" key="1">
    <source>
        <dbReference type="SAM" id="MobiDB-lite"/>
    </source>
</evidence>
<sequence>MRHLVHVSGLVGIKDKFELGVIIESGLGSSSESGSGSSSSESGSGSSSGSGSGSSKEDPDSGSGSGSKSVSVGAKPSGYSTQRWLVENERMSKWCYLHEG</sequence>
<accession>A0AAD4VVI2</accession>
<organism evidence="2 3">
    <name type="scientific">Prunus dulcis</name>
    <name type="common">Almond</name>
    <name type="synonym">Amygdalus dulcis</name>
    <dbReference type="NCBI Taxonomy" id="3755"/>
    <lineage>
        <taxon>Eukaryota</taxon>
        <taxon>Viridiplantae</taxon>
        <taxon>Streptophyta</taxon>
        <taxon>Embryophyta</taxon>
        <taxon>Tracheophyta</taxon>
        <taxon>Spermatophyta</taxon>
        <taxon>Magnoliopsida</taxon>
        <taxon>eudicotyledons</taxon>
        <taxon>Gunneridae</taxon>
        <taxon>Pentapetalae</taxon>
        <taxon>rosids</taxon>
        <taxon>fabids</taxon>
        <taxon>Rosales</taxon>
        <taxon>Rosaceae</taxon>
        <taxon>Amygdaloideae</taxon>
        <taxon>Amygdaleae</taxon>
        <taxon>Prunus</taxon>
    </lineage>
</organism>
<dbReference type="Proteomes" id="UP001054821">
    <property type="component" value="Chromosome 4"/>
</dbReference>
<feature type="compositionally biased region" description="Low complexity" evidence="1">
    <location>
        <begin position="26"/>
        <end position="45"/>
    </location>
</feature>
<evidence type="ECO:0000313" key="3">
    <source>
        <dbReference type="Proteomes" id="UP001054821"/>
    </source>
</evidence>
<dbReference type="EMBL" id="JAJFAZ020000004">
    <property type="protein sequence ID" value="KAI5331408.1"/>
    <property type="molecule type" value="Genomic_DNA"/>
</dbReference>
<reference evidence="2 3" key="1">
    <citation type="journal article" date="2022" name="G3 (Bethesda)">
        <title>Whole-genome sequence and methylome profiling of the almond [Prunus dulcis (Mill.) D.A. Webb] cultivar 'Nonpareil'.</title>
        <authorList>
            <person name="D'Amico-Willman K.M."/>
            <person name="Ouma W.Z."/>
            <person name="Meulia T."/>
            <person name="Sideli G.M."/>
            <person name="Gradziel T.M."/>
            <person name="Fresnedo-Ramirez J."/>
        </authorList>
    </citation>
    <scope>NUCLEOTIDE SEQUENCE [LARGE SCALE GENOMIC DNA]</scope>
    <source>
        <strain evidence="2">Clone GOH B32 T37-40</strain>
    </source>
</reference>
<feature type="region of interest" description="Disordered" evidence="1">
    <location>
        <begin position="26"/>
        <end position="82"/>
    </location>
</feature>
<keyword evidence="3" id="KW-1185">Reference proteome</keyword>
<proteinExistence type="predicted"/>
<gene>
    <name evidence="2" type="ORF">L3X38_021534</name>
</gene>
<name>A0AAD4VVI2_PRUDU</name>
<dbReference type="AlphaFoldDB" id="A0AAD4VVI2"/>
<protein>
    <submittedName>
        <fullName evidence="2">Uncharacterized protein</fullName>
    </submittedName>
</protein>
<feature type="compositionally biased region" description="Low complexity" evidence="1">
    <location>
        <begin position="66"/>
        <end position="78"/>
    </location>
</feature>